<sequence>MPITLMIFIDGHLVMTSICPTVDQQLNIRHMNLTQHRDSYETSTPMLIFCTQKMKAISYRLMGPSSRCPIVAALATPFSPRTISQQTPPDQLKQEPVTSESNGDQQKQHRPSQGKAEIKKIAATAGKSMKELDEELRLRMEGISGEGGAAGVEYEDGKAEGLRRGVKSNMFRVI</sequence>
<reference evidence="2" key="1">
    <citation type="submission" date="2022-07" db="EMBL/GenBank/DDBJ databases">
        <title>Fungi with potential for degradation of polypropylene.</title>
        <authorList>
            <person name="Gostincar C."/>
        </authorList>
    </citation>
    <scope>NUCLEOTIDE SEQUENCE</scope>
    <source>
        <strain evidence="2">EXF-13308</strain>
    </source>
</reference>
<feature type="compositionally biased region" description="Polar residues" evidence="1">
    <location>
        <begin position="96"/>
        <end position="105"/>
    </location>
</feature>
<keyword evidence="3" id="KW-1185">Reference proteome</keyword>
<evidence type="ECO:0000313" key="2">
    <source>
        <dbReference type="EMBL" id="KAJ9137131.1"/>
    </source>
</evidence>
<dbReference type="AlphaFoldDB" id="A0AA38VEY1"/>
<feature type="region of interest" description="Disordered" evidence="1">
    <location>
        <begin position="80"/>
        <end position="117"/>
    </location>
</feature>
<proteinExistence type="predicted"/>
<accession>A0AA38VEY1</accession>
<evidence type="ECO:0000313" key="3">
    <source>
        <dbReference type="Proteomes" id="UP001174694"/>
    </source>
</evidence>
<feature type="compositionally biased region" description="Polar residues" evidence="1">
    <location>
        <begin position="80"/>
        <end position="89"/>
    </location>
</feature>
<organism evidence="2 3">
    <name type="scientific">Pleurostoma richardsiae</name>
    <dbReference type="NCBI Taxonomy" id="41990"/>
    <lineage>
        <taxon>Eukaryota</taxon>
        <taxon>Fungi</taxon>
        <taxon>Dikarya</taxon>
        <taxon>Ascomycota</taxon>
        <taxon>Pezizomycotina</taxon>
        <taxon>Sordariomycetes</taxon>
        <taxon>Sordariomycetidae</taxon>
        <taxon>Calosphaeriales</taxon>
        <taxon>Pleurostomataceae</taxon>
        <taxon>Pleurostoma</taxon>
    </lineage>
</organism>
<dbReference type="EMBL" id="JANBVO010000036">
    <property type="protein sequence ID" value="KAJ9137131.1"/>
    <property type="molecule type" value="Genomic_DNA"/>
</dbReference>
<name>A0AA38VEY1_9PEZI</name>
<evidence type="ECO:0000256" key="1">
    <source>
        <dbReference type="SAM" id="MobiDB-lite"/>
    </source>
</evidence>
<protein>
    <submittedName>
        <fullName evidence="2">Uncharacterized protein</fullName>
    </submittedName>
</protein>
<dbReference type="Proteomes" id="UP001174694">
    <property type="component" value="Unassembled WGS sequence"/>
</dbReference>
<comment type="caution">
    <text evidence="2">The sequence shown here is derived from an EMBL/GenBank/DDBJ whole genome shotgun (WGS) entry which is preliminary data.</text>
</comment>
<gene>
    <name evidence="2" type="ORF">NKR23_g9358</name>
</gene>